<reference evidence="1" key="1">
    <citation type="submission" date="2021-01" db="EMBL/GenBank/DDBJ databases">
        <authorList>
            <person name="Kaushik A."/>
        </authorList>
    </citation>
    <scope>NUCLEOTIDE SEQUENCE</scope>
    <source>
        <strain evidence="1">AG5</strain>
    </source>
</reference>
<evidence type="ECO:0000313" key="2">
    <source>
        <dbReference type="Proteomes" id="UP000663827"/>
    </source>
</evidence>
<gene>
    <name evidence="1" type="ORF">RDB_LOCUS72697</name>
</gene>
<evidence type="ECO:0000313" key="1">
    <source>
        <dbReference type="EMBL" id="CAE7139384.1"/>
    </source>
</evidence>
<comment type="caution">
    <text evidence="1">The sequence shown here is derived from an EMBL/GenBank/DDBJ whole genome shotgun (WGS) entry which is preliminary data.</text>
</comment>
<proteinExistence type="predicted"/>
<dbReference type="AlphaFoldDB" id="A0A8H3HNV6"/>
<name>A0A8H3HNV6_9AGAM</name>
<sequence>MYRFTHSGQFPSNTGGLDRVFGQFYCRTLLMTPGYPLGESKHEHLMNISRTHGFASLDMEDSKLVLRAYTDRITLLSKTGLHPRACPCLALDLLRYAQRIICPGCVDLVPSVIRATFQLMWRDLIDGIESATVVIGSCAGLLECVMELLRFLLDQINSAGGVFIEALDAIIEEELINLVVRTLLVLCPTGAQLSVHKGRIGLLIHAALDILRLFQAATPSTYLERRFRHDIDSWMVFLESSARISLPKTNRLPWKRCTSFLSRAVAIVGGAKSAFDNPCMNPRCPGYMKPIYITSDLVYCSVDCCARSWARDSEENSPMTDTSGSWEG</sequence>
<dbReference type="EMBL" id="CAJNJQ010001461">
    <property type="protein sequence ID" value="CAE7139384.1"/>
    <property type="molecule type" value="Genomic_DNA"/>
</dbReference>
<organism evidence="1 2">
    <name type="scientific">Rhizoctonia solani</name>
    <dbReference type="NCBI Taxonomy" id="456999"/>
    <lineage>
        <taxon>Eukaryota</taxon>
        <taxon>Fungi</taxon>
        <taxon>Dikarya</taxon>
        <taxon>Basidiomycota</taxon>
        <taxon>Agaricomycotina</taxon>
        <taxon>Agaricomycetes</taxon>
        <taxon>Cantharellales</taxon>
        <taxon>Ceratobasidiaceae</taxon>
        <taxon>Rhizoctonia</taxon>
    </lineage>
</organism>
<accession>A0A8H3HNV6</accession>
<dbReference type="Proteomes" id="UP000663827">
    <property type="component" value="Unassembled WGS sequence"/>
</dbReference>
<protein>
    <submittedName>
        <fullName evidence="1">Uncharacterized protein</fullName>
    </submittedName>
</protein>